<evidence type="ECO:0000256" key="7">
    <source>
        <dbReference type="ARBA" id="ARBA00022832"/>
    </source>
</evidence>
<keyword evidence="7" id="KW-0276">Fatty acid metabolism</keyword>
<reference evidence="14" key="1">
    <citation type="submission" date="2021-01" db="EMBL/GenBank/DDBJ databases">
        <authorList>
            <person name="Corre E."/>
            <person name="Pelletier E."/>
            <person name="Niang G."/>
            <person name="Scheremetjew M."/>
            <person name="Finn R."/>
            <person name="Kale V."/>
            <person name="Holt S."/>
            <person name="Cochrane G."/>
            <person name="Meng A."/>
            <person name="Brown T."/>
            <person name="Cohen L."/>
        </authorList>
    </citation>
    <scope>NUCLEOTIDE SEQUENCE</scope>
    <source>
        <strain evidence="14">CCMP3278</strain>
    </source>
</reference>
<keyword evidence="5" id="KW-0444">Lipid biosynthesis</keyword>
<feature type="transmembrane region" description="Helical" evidence="13">
    <location>
        <begin position="180"/>
        <end position="203"/>
    </location>
</feature>
<feature type="transmembrane region" description="Helical" evidence="13">
    <location>
        <begin position="138"/>
        <end position="160"/>
    </location>
</feature>
<organism evidence="14">
    <name type="scientific">Timspurckia oligopyrenoides</name>
    <dbReference type="NCBI Taxonomy" id="708627"/>
    <lineage>
        <taxon>Eukaryota</taxon>
        <taxon>Rhodophyta</taxon>
        <taxon>Bangiophyceae</taxon>
        <taxon>Porphyridiales</taxon>
        <taxon>Porphyridiaceae</taxon>
        <taxon>Timspurckia</taxon>
    </lineage>
</organism>
<dbReference type="GO" id="GO:0042761">
    <property type="term" value="P:very long-chain fatty acid biosynthetic process"/>
    <property type="evidence" value="ECO:0007669"/>
    <property type="project" value="TreeGrafter"/>
</dbReference>
<name>A0A7S0ZEA8_9RHOD</name>
<dbReference type="GO" id="GO:0102158">
    <property type="term" value="F:very-long-chain (3R)-3-hydroxyacyl-CoA dehydratase activity"/>
    <property type="evidence" value="ECO:0007669"/>
    <property type="project" value="UniProtKB-EC"/>
</dbReference>
<dbReference type="AlphaFoldDB" id="A0A7S0ZEA8"/>
<dbReference type="GO" id="GO:0005789">
    <property type="term" value="C:endoplasmic reticulum membrane"/>
    <property type="evidence" value="ECO:0007669"/>
    <property type="project" value="TreeGrafter"/>
</dbReference>
<feature type="transmembrane region" description="Helical" evidence="13">
    <location>
        <begin position="57"/>
        <end position="80"/>
    </location>
</feature>
<comment type="subcellular location">
    <subcellularLocation>
        <location evidence="1">Membrane</location>
        <topology evidence="1">Multi-pass membrane protein</topology>
    </subcellularLocation>
</comment>
<dbReference type="GO" id="GO:0030148">
    <property type="term" value="P:sphingolipid biosynthetic process"/>
    <property type="evidence" value="ECO:0007669"/>
    <property type="project" value="TreeGrafter"/>
</dbReference>
<dbReference type="EC" id="4.2.1.134" evidence="4"/>
<keyword evidence="9" id="KW-0443">Lipid metabolism</keyword>
<comment type="pathway">
    <text evidence="2">Lipid metabolism; fatty acid biosynthesis.</text>
</comment>
<sequence length="223" mass="24753">MSSGIPSLLKSYLLLYNCSQIVLYLASLLFAMSALIAQQSIYHSSVPVLSCAQTLALLEIIHSLLGIAGGGAATVSVQVLGRNLVLFGVLKPSPPSHHSVFLFPLILSWSVSDLIRYPMYVFKLLQIESPQFITSLRYSAFLALYPMGIASEIGIVLSALEHIKLHDTFGVVFRESSPRIAFNFYVFCLCGLASYLYFGPLMLHHMWKQRQSHLNKKVAQKQS</sequence>
<evidence type="ECO:0000256" key="13">
    <source>
        <dbReference type="SAM" id="Phobius"/>
    </source>
</evidence>
<evidence type="ECO:0000313" key="14">
    <source>
        <dbReference type="EMBL" id="CAD8819076.1"/>
    </source>
</evidence>
<evidence type="ECO:0000256" key="6">
    <source>
        <dbReference type="ARBA" id="ARBA00022692"/>
    </source>
</evidence>
<keyword evidence="12" id="KW-0456">Lyase</keyword>
<accession>A0A7S0ZEA8</accession>
<evidence type="ECO:0000256" key="12">
    <source>
        <dbReference type="ARBA" id="ARBA00023239"/>
    </source>
</evidence>
<gene>
    <name evidence="14" type="ORF">TOLI1172_LOCUS3465</name>
</gene>
<evidence type="ECO:0000256" key="3">
    <source>
        <dbReference type="ARBA" id="ARBA00007811"/>
    </source>
</evidence>
<evidence type="ECO:0000256" key="8">
    <source>
        <dbReference type="ARBA" id="ARBA00022989"/>
    </source>
</evidence>
<dbReference type="InterPro" id="IPR007482">
    <property type="entry name" value="Tyr_Pase-like_PTPLA"/>
</dbReference>
<evidence type="ECO:0000256" key="1">
    <source>
        <dbReference type="ARBA" id="ARBA00004141"/>
    </source>
</evidence>
<dbReference type="PANTHER" id="PTHR11035">
    <property type="entry name" value="VERY-LONG-CHAIN (3R)-3-HYDROXYACYL-COA DEHYDRATASE"/>
    <property type="match status" value="1"/>
</dbReference>
<dbReference type="Pfam" id="PF04387">
    <property type="entry name" value="PTPLA"/>
    <property type="match status" value="1"/>
</dbReference>
<evidence type="ECO:0000256" key="10">
    <source>
        <dbReference type="ARBA" id="ARBA00023136"/>
    </source>
</evidence>
<evidence type="ECO:0000256" key="9">
    <source>
        <dbReference type="ARBA" id="ARBA00023098"/>
    </source>
</evidence>
<evidence type="ECO:0000256" key="4">
    <source>
        <dbReference type="ARBA" id="ARBA00013122"/>
    </source>
</evidence>
<keyword evidence="10 13" id="KW-0472">Membrane</keyword>
<comment type="similarity">
    <text evidence="3">Belongs to the very long-chain fatty acids dehydratase HACD family.</text>
</comment>
<evidence type="ECO:0000256" key="11">
    <source>
        <dbReference type="ARBA" id="ARBA00023160"/>
    </source>
</evidence>
<proteinExistence type="inferred from homology"/>
<keyword evidence="11" id="KW-0275">Fatty acid biosynthesis</keyword>
<dbReference type="GO" id="GO:0030497">
    <property type="term" value="P:fatty acid elongation"/>
    <property type="evidence" value="ECO:0007669"/>
    <property type="project" value="TreeGrafter"/>
</dbReference>
<protein>
    <recommendedName>
        <fullName evidence="4">very-long-chain (3R)-3-hydroxyacyl-CoA dehydratase</fullName>
        <ecNumber evidence="4">4.2.1.134</ecNumber>
    </recommendedName>
</protein>
<dbReference type="UniPathway" id="UPA00094"/>
<keyword evidence="8 13" id="KW-1133">Transmembrane helix</keyword>
<keyword evidence="6 13" id="KW-0812">Transmembrane</keyword>
<dbReference type="EMBL" id="HBFP01004875">
    <property type="protein sequence ID" value="CAD8819076.1"/>
    <property type="molecule type" value="Transcribed_RNA"/>
</dbReference>
<evidence type="ECO:0000256" key="2">
    <source>
        <dbReference type="ARBA" id="ARBA00005194"/>
    </source>
</evidence>
<evidence type="ECO:0000256" key="5">
    <source>
        <dbReference type="ARBA" id="ARBA00022516"/>
    </source>
</evidence>
<feature type="transmembrane region" description="Helical" evidence="13">
    <location>
        <begin position="12"/>
        <end position="36"/>
    </location>
</feature>